<accession>A0A0R2XE65</accession>
<gene>
    <name evidence="2" type="ORF">ABS32_03755</name>
</gene>
<proteinExistence type="predicted"/>
<name>A0A0R2XE65_9BACT</name>
<dbReference type="EMBL" id="LIDM01000113">
    <property type="protein sequence ID" value="KRP32433.1"/>
    <property type="molecule type" value="Genomic_DNA"/>
</dbReference>
<dbReference type="SUPFAM" id="SSF56219">
    <property type="entry name" value="DNase I-like"/>
    <property type="match status" value="1"/>
</dbReference>
<evidence type="ECO:0000259" key="1">
    <source>
        <dbReference type="Pfam" id="PF19580"/>
    </source>
</evidence>
<sequence>MTDFWKLLFAWTLLSAGKGWSDSPAEFTVMAYNVENLFDVDRVSPYDDYIETPGDLNSYGPSKLARKLKTIATVLKSVGEGKGPDVVILNELELDHTAESTVPDISEFLKKYSETTYEKMLSSELNDELRGLPAEIWLLKALEDEGLKGYTIVVGETPAAGDKHQDAITNGLLTRFPIVSKKTWETASARGILETKLQVGDATFTVMGNHWKSGAGNPVMENKRLGNAKTVRDRLDQILQEDPKSDVILGGDFNTQYNQGQRYSYMTKTAIQDVLGSQGDATMFQGEGKPDLYNLWFDVSPEQRFSDEYNGEWGTLIQMLVTRGLADGKGVDYVPGSFRQLRVPGVNSRDPLGLPWRWTNYGPGWGASDHFPVLATFRVGGEASSSGEALPKTSLPQKEAVKVGFDQIDRSKLRSASVLKDASSEELAKAMGEYFMVEGTLSKIRPLEIDVDGKPYSLHSYDKNLKDAIRVMAKGSQVKFVGELGLYKGKLQFVIRDPSWIK</sequence>
<dbReference type="InterPro" id="IPR036691">
    <property type="entry name" value="Endo/exonu/phosph_ase_sf"/>
</dbReference>
<comment type="caution">
    <text evidence="2">The sequence shown here is derived from an EMBL/GenBank/DDBJ whole genome shotgun (WGS) entry which is preliminary data.</text>
</comment>
<dbReference type="Proteomes" id="UP000051557">
    <property type="component" value="Unassembled WGS sequence"/>
</dbReference>
<dbReference type="Pfam" id="PF19580">
    <property type="entry name" value="Exo_endo_phos_3"/>
    <property type="match status" value="2"/>
</dbReference>
<dbReference type="PANTHER" id="PTHR42834:SF1">
    <property type="entry name" value="ENDONUCLEASE_EXONUCLEASE_PHOSPHATASE FAMILY PROTEIN (AFU_ORTHOLOGUE AFUA_3G09210)"/>
    <property type="match status" value="1"/>
</dbReference>
<reference evidence="2 3" key="1">
    <citation type="submission" date="2015-10" db="EMBL/GenBank/DDBJ databases">
        <title>Metagenome-Assembled Genomes uncover a global brackish microbiome.</title>
        <authorList>
            <person name="Hugerth L.W."/>
            <person name="Larsson J."/>
            <person name="Alneberg J."/>
            <person name="Lindh M.V."/>
            <person name="Legrand C."/>
            <person name="Pinhassi J."/>
            <person name="Andersson A.F."/>
        </authorList>
    </citation>
    <scope>NUCLEOTIDE SEQUENCE [LARGE SCALE GENOMIC DNA]</scope>
    <source>
        <strain evidence="2">BACL9 MAG-120820-bin42</strain>
    </source>
</reference>
<evidence type="ECO:0000313" key="3">
    <source>
        <dbReference type="Proteomes" id="UP000051557"/>
    </source>
</evidence>
<dbReference type="AlphaFoldDB" id="A0A0R2XE65"/>
<protein>
    <recommendedName>
        <fullName evidence="1">Endonuclease/exonuclease/phosphatase domain-containing protein</fullName>
    </recommendedName>
</protein>
<dbReference type="InterPro" id="IPR005135">
    <property type="entry name" value="Endo/exonuclease/phosphatase"/>
</dbReference>
<dbReference type="GO" id="GO:0003824">
    <property type="term" value="F:catalytic activity"/>
    <property type="evidence" value="ECO:0007669"/>
    <property type="project" value="InterPro"/>
</dbReference>
<feature type="domain" description="Endonuclease/exonuclease/phosphatase" evidence="1">
    <location>
        <begin position="187"/>
        <end position="375"/>
    </location>
</feature>
<organism evidence="2 3">
    <name type="scientific">Verrucomicrobia subdivision 6 bacterium BACL9 MAG-120820-bin42</name>
    <dbReference type="NCBI Taxonomy" id="1655634"/>
    <lineage>
        <taxon>Bacteria</taxon>
        <taxon>Pseudomonadati</taxon>
        <taxon>Verrucomicrobiota</taxon>
        <taxon>Verrucomicrobiia</taxon>
        <taxon>Verrucomicrobiales</taxon>
        <taxon>Verrucomicrobia subdivision 6</taxon>
    </lineage>
</organism>
<dbReference type="PANTHER" id="PTHR42834">
    <property type="entry name" value="ENDONUCLEASE/EXONUCLEASE/PHOSPHATASE FAMILY PROTEIN (AFU_ORTHOLOGUE AFUA_3G09210)"/>
    <property type="match status" value="1"/>
</dbReference>
<evidence type="ECO:0000313" key="2">
    <source>
        <dbReference type="EMBL" id="KRP32433.1"/>
    </source>
</evidence>
<dbReference type="Gene3D" id="3.60.10.10">
    <property type="entry name" value="Endonuclease/exonuclease/phosphatase"/>
    <property type="match status" value="1"/>
</dbReference>
<feature type="domain" description="Endonuclease/exonuclease/phosphatase" evidence="1">
    <location>
        <begin position="28"/>
        <end position="102"/>
    </location>
</feature>